<evidence type="ECO:0000313" key="1">
    <source>
        <dbReference type="EMBL" id="EEF24905.1"/>
    </source>
</evidence>
<organism evidence="1 2">
    <name type="scientific">Ricinus communis</name>
    <name type="common">Castor bean</name>
    <dbReference type="NCBI Taxonomy" id="3988"/>
    <lineage>
        <taxon>Eukaryota</taxon>
        <taxon>Viridiplantae</taxon>
        <taxon>Streptophyta</taxon>
        <taxon>Embryophyta</taxon>
        <taxon>Tracheophyta</taxon>
        <taxon>Spermatophyta</taxon>
        <taxon>Magnoliopsida</taxon>
        <taxon>eudicotyledons</taxon>
        <taxon>Gunneridae</taxon>
        <taxon>Pentapetalae</taxon>
        <taxon>rosids</taxon>
        <taxon>fabids</taxon>
        <taxon>Malpighiales</taxon>
        <taxon>Euphorbiaceae</taxon>
        <taxon>Acalyphoideae</taxon>
        <taxon>Acalypheae</taxon>
        <taxon>Ricinus</taxon>
    </lineage>
</organism>
<dbReference type="InParanoid" id="B9TGV9"/>
<dbReference type="Proteomes" id="UP000008311">
    <property type="component" value="Unassembled WGS sequence"/>
</dbReference>
<reference evidence="2" key="1">
    <citation type="journal article" date="2010" name="Nat. Biotechnol.">
        <title>Draft genome sequence of the oilseed species Ricinus communis.</title>
        <authorList>
            <person name="Chan A.P."/>
            <person name="Crabtree J."/>
            <person name="Zhao Q."/>
            <person name="Lorenzi H."/>
            <person name="Orvis J."/>
            <person name="Puiu D."/>
            <person name="Melake-Berhan A."/>
            <person name="Jones K.M."/>
            <person name="Redman J."/>
            <person name="Chen G."/>
            <person name="Cahoon E.B."/>
            <person name="Gedil M."/>
            <person name="Stanke M."/>
            <person name="Haas B.J."/>
            <person name="Wortman J.R."/>
            <person name="Fraser-Liggett C.M."/>
            <person name="Ravel J."/>
            <person name="Rabinowicz P.D."/>
        </authorList>
    </citation>
    <scope>NUCLEOTIDE SEQUENCE [LARGE SCALE GENOMIC DNA]</scope>
    <source>
        <strain evidence="2">cv. Hale</strain>
    </source>
</reference>
<protein>
    <submittedName>
        <fullName evidence="1">Uncharacterized protein</fullName>
    </submittedName>
</protein>
<sequence>MSDAGPFVLAFNSGPNASLRGKRINRINLSSIIKIDRVRSYCLADLGFSNLNPPPSTPGAAKSFAQASIRIASHSLLLSLYSAFVPCPIQGSLGGAHSDPFIPISGKLGRLEVLLSRKVHYKTTLSRMDEGQCQALQEGGALSSPAQ</sequence>
<accession>B9TGV9</accession>
<keyword evidence="2" id="KW-1185">Reference proteome</keyword>
<gene>
    <name evidence="1" type="ORF">RCOM_2075400</name>
</gene>
<name>B9TGV9_RICCO</name>
<proteinExistence type="predicted"/>
<evidence type="ECO:0000313" key="2">
    <source>
        <dbReference type="Proteomes" id="UP000008311"/>
    </source>
</evidence>
<dbReference type="AlphaFoldDB" id="B9TGV9"/>
<dbReference type="EMBL" id="EQ980987">
    <property type="protein sequence ID" value="EEF24905.1"/>
    <property type="molecule type" value="Genomic_DNA"/>
</dbReference>